<dbReference type="KEGG" id="ssl:SS1G_11407"/>
<protein>
    <submittedName>
        <fullName evidence="2">Uncharacterized protein</fullName>
    </submittedName>
</protein>
<keyword evidence="3" id="KW-1185">Reference proteome</keyword>
<evidence type="ECO:0000313" key="3">
    <source>
        <dbReference type="Proteomes" id="UP000001312"/>
    </source>
</evidence>
<dbReference type="EMBL" id="CH476638">
    <property type="protein sequence ID" value="EDN95529.1"/>
    <property type="molecule type" value="Genomic_DNA"/>
</dbReference>
<feature type="region of interest" description="Disordered" evidence="1">
    <location>
        <begin position="62"/>
        <end position="101"/>
    </location>
</feature>
<gene>
    <name evidence="2" type="ORF">SS1G_11407</name>
</gene>
<reference evidence="3" key="1">
    <citation type="journal article" date="2011" name="PLoS Genet.">
        <title>Genomic analysis of the necrotrophic fungal pathogens Sclerotinia sclerotiorum and Botrytis cinerea.</title>
        <authorList>
            <person name="Amselem J."/>
            <person name="Cuomo C.A."/>
            <person name="van Kan J.A."/>
            <person name="Viaud M."/>
            <person name="Benito E.P."/>
            <person name="Couloux A."/>
            <person name="Coutinho P.M."/>
            <person name="de Vries R.P."/>
            <person name="Dyer P.S."/>
            <person name="Fillinger S."/>
            <person name="Fournier E."/>
            <person name="Gout L."/>
            <person name="Hahn M."/>
            <person name="Kohn L."/>
            <person name="Lapalu N."/>
            <person name="Plummer K.M."/>
            <person name="Pradier J.M."/>
            <person name="Quevillon E."/>
            <person name="Sharon A."/>
            <person name="Simon A."/>
            <person name="ten Have A."/>
            <person name="Tudzynski B."/>
            <person name="Tudzynski P."/>
            <person name="Wincker P."/>
            <person name="Andrew M."/>
            <person name="Anthouard V."/>
            <person name="Beever R.E."/>
            <person name="Beffa R."/>
            <person name="Benoit I."/>
            <person name="Bouzid O."/>
            <person name="Brault B."/>
            <person name="Chen Z."/>
            <person name="Choquer M."/>
            <person name="Collemare J."/>
            <person name="Cotton P."/>
            <person name="Danchin E.G."/>
            <person name="Da Silva C."/>
            <person name="Gautier A."/>
            <person name="Giraud C."/>
            <person name="Giraud T."/>
            <person name="Gonzalez C."/>
            <person name="Grossetete S."/>
            <person name="Guldener U."/>
            <person name="Henrissat B."/>
            <person name="Howlett B.J."/>
            <person name="Kodira C."/>
            <person name="Kretschmer M."/>
            <person name="Lappartient A."/>
            <person name="Leroch M."/>
            <person name="Levis C."/>
            <person name="Mauceli E."/>
            <person name="Neuveglise C."/>
            <person name="Oeser B."/>
            <person name="Pearson M."/>
            <person name="Poulain J."/>
            <person name="Poussereau N."/>
            <person name="Quesneville H."/>
            <person name="Rascle C."/>
            <person name="Schumacher J."/>
            <person name="Segurens B."/>
            <person name="Sexton A."/>
            <person name="Silva E."/>
            <person name="Sirven C."/>
            <person name="Soanes D.M."/>
            <person name="Talbot N.J."/>
            <person name="Templeton M."/>
            <person name="Yandava C."/>
            <person name="Yarden O."/>
            <person name="Zeng Q."/>
            <person name="Rollins J.A."/>
            <person name="Lebrun M.H."/>
            <person name="Dickman M."/>
        </authorList>
    </citation>
    <scope>NUCLEOTIDE SEQUENCE [LARGE SCALE GENOMIC DNA]</scope>
    <source>
        <strain evidence="3">ATCC 18683 / 1980 / Ss-1</strain>
    </source>
</reference>
<organism evidence="2 3">
    <name type="scientific">Sclerotinia sclerotiorum (strain ATCC 18683 / 1980 / Ss-1)</name>
    <name type="common">White mold</name>
    <name type="synonym">Whetzelinia sclerotiorum</name>
    <dbReference type="NCBI Taxonomy" id="665079"/>
    <lineage>
        <taxon>Eukaryota</taxon>
        <taxon>Fungi</taxon>
        <taxon>Dikarya</taxon>
        <taxon>Ascomycota</taxon>
        <taxon>Pezizomycotina</taxon>
        <taxon>Leotiomycetes</taxon>
        <taxon>Helotiales</taxon>
        <taxon>Sclerotiniaceae</taxon>
        <taxon>Sclerotinia</taxon>
    </lineage>
</organism>
<evidence type="ECO:0000313" key="2">
    <source>
        <dbReference type="EMBL" id="EDN95529.1"/>
    </source>
</evidence>
<evidence type="ECO:0000256" key="1">
    <source>
        <dbReference type="SAM" id="MobiDB-lite"/>
    </source>
</evidence>
<accession>A7F1D7</accession>
<dbReference type="AlphaFoldDB" id="A7F1D7"/>
<dbReference type="Proteomes" id="UP000001312">
    <property type="component" value="Unassembled WGS sequence"/>
</dbReference>
<dbReference type="InParanoid" id="A7F1D7"/>
<feature type="compositionally biased region" description="Basic and acidic residues" evidence="1">
    <location>
        <begin position="67"/>
        <end position="81"/>
    </location>
</feature>
<proteinExistence type="predicted"/>
<sequence>MDTIKQNLEILTTEVYSHCPIHQRGSKVIAFVSRKAENRHHYKNKSRGGHSDWLTQFTKMPWSRSKPVPDKEYSNEDRDGESNVGCDSADGEDRANSYCSAEDQQQEKAAYDCIEPHSVDWSISILINFLDPPRTRKAIISGISKSHTGGGHHASLAHEECAHDSDGKNSERNLLWHHLNEIRCPWLPERGIKNFGYIDDSISNNKLQSPSHKTSNPTSQDDSSWSCDVGVATLLREMERSIVSRHRPNDGDKRHQDRDSVWPISAILNGPDLLRRKEFRCCGSPGNRRWNHDDYHQQSYHIQCRSKRVELRNP</sequence>
<feature type="region of interest" description="Disordered" evidence="1">
    <location>
        <begin position="206"/>
        <end position="225"/>
    </location>
</feature>
<dbReference type="GeneID" id="5483540"/>
<name>A7F1D7_SCLS1</name>
<dbReference type="RefSeq" id="XP_001587415.1">
    <property type="nucleotide sequence ID" value="XM_001587365.1"/>
</dbReference>